<evidence type="ECO:0000313" key="1">
    <source>
        <dbReference type="EMBL" id="OAO12289.1"/>
    </source>
</evidence>
<sequence length="277" mass="29826">MFNSVLFDDINKSAFDVLKDGYSFDQKATMKTSRMGCNMSLEGKNFTSAFGGKFSVDFKPSKYFVAKKLSVDSNGAFVCDLDVPNLLKGTTLMLRSQGSALDYSVAKATVGLKYLSGRFASDVNFDTIAKKYTTCAVVSMGNFMVGGKVSGNDEGAYEVQEAAAYRYKSCVVSASCCEKHTVLNTALFAAPYKNVLFGATCKLSLKDAVKPAIAFGVCIKPSLSNEVRVKVDAEGKLGMFYKQAVTDFITASVTGSVDFNNVLGGTHRMGFGLEIRV</sequence>
<organism evidence="1 2">
    <name type="scientific">Blastocystis sp. subtype 1 (strain ATCC 50177 / NandII)</name>
    <dbReference type="NCBI Taxonomy" id="478820"/>
    <lineage>
        <taxon>Eukaryota</taxon>
        <taxon>Sar</taxon>
        <taxon>Stramenopiles</taxon>
        <taxon>Bigyra</taxon>
        <taxon>Opalozoa</taxon>
        <taxon>Opalinata</taxon>
        <taxon>Blastocystidae</taxon>
        <taxon>Blastocystis</taxon>
    </lineage>
</organism>
<dbReference type="InterPro" id="IPR023614">
    <property type="entry name" value="Porin_dom_sf"/>
</dbReference>
<dbReference type="PANTHER" id="PTHR11743:SF70">
    <property type="entry name" value="GH26960P-RELATED"/>
    <property type="match status" value="1"/>
</dbReference>
<dbReference type="InterPro" id="IPR001925">
    <property type="entry name" value="Porin_Euk"/>
</dbReference>
<dbReference type="Pfam" id="PF01459">
    <property type="entry name" value="Porin_3"/>
    <property type="match status" value="1"/>
</dbReference>
<dbReference type="GO" id="GO:0005741">
    <property type="term" value="C:mitochondrial outer membrane"/>
    <property type="evidence" value="ECO:0007669"/>
    <property type="project" value="InterPro"/>
</dbReference>
<keyword evidence="2" id="KW-1185">Reference proteome</keyword>
<dbReference type="InterPro" id="IPR027246">
    <property type="entry name" value="Porin_Euk/Tom40"/>
</dbReference>
<dbReference type="OrthoDB" id="197927at2759"/>
<dbReference type="PANTHER" id="PTHR11743">
    <property type="entry name" value="VOLTAGE-DEPENDENT ANION-SELECTIVE CHANNEL"/>
    <property type="match status" value="1"/>
</dbReference>
<name>A0A196S8H4_BLAHN</name>
<dbReference type="STRING" id="478820.A0A196S8H4"/>
<accession>A0A196S8H4</accession>
<dbReference type="Gene3D" id="2.40.160.10">
    <property type="entry name" value="Porin"/>
    <property type="match status" value="1"/>
</dbReference>
<protein>
    <submittedName>
        <fullName evidence="1">Voltage-dependent anion-selective channel protein</fullName>
    </submittedName>
</protein>
<dbReference type="Proteomes" id="UP000078348">
    <property type="component" value="Unassembled WGS sequence"/>
</dbReference>
<proteinExistence type="predicted"/>
<evidence type="ECO:0000313" key="2">
    <source>
        <dbReference type="Proteomes" id="UP000078348"/>
    </source>
</evidence>
<gene>
    <name evidence="1" type="ORF">AV274_6010</name>
</gene>
<dbReference type="EMBL" id="LXWW01000554">
    <property type="protein sequence ID" value="OAO12289.1"/>
    <property type="molecule type" value="Genomic_DNA"/>
</dbReference>
<comment type="caution">
    <text evidence="1">The sequence shown here is derived from an EMBL/GenBank/DDBJ whole genome shotgun (WGS) entry which is preliminary data.</text>
</comment>
<dbReference type="AlphaFoldDB" id="A0A196S8H4"/>
<dbReference type="GO" id="GO:0008308">
    <property type="term" value="F:voltage-gated monoatomic anion channel activity"/>
    <property type="evidence" value="ECO:0007669"/>
    <property type="project" value="InterPro"/>
</dbReference>
<reference evidence="1 2" key="1">
    <citation type="submission" date="2016-05" db="EMBL/GenBank/DDBJ databases">
        <title>Nuclear genome of Blastocystis sp. subtype 1 NandII.</title>
        <authorList>
            <person name="Gentekaki E."/>
            <person name="Curtis B."/>
            <person name="Stairs C."/>
            <person name="Eme L."/>
            <person name="Herman E."/>
            <person name="Klimes V."/>
            <person name="Arias M.C."/>
            <person name="Elias M."/>
            <person name="Hilliou F."/>
            <person name="Klute M."/>
            <person name="Malik S.-B."/>
            <person name="Pightling A."/>
            <person name="Rachubinski R."/>
            <person name="Salas D."/>
            <person name="Schlacht A."/>
            <person name="Suga H."/>
            <person name="Archibald J."/>
            <person name="Ball S.G."/>
            <person name="Clark G."/>
            <person name="Dacks J."/>
            <person name="Van Der Giezen M."/>
            <person name="Tsaousis A."/>
            <person name="Roger A."/>
        </authorList>
    </citation>
    <scope>NUCLEOTIDE SEQUENCE [LARGE SCALE GENOMIC DNA]</scope>
    <source>
        <strain evidence="2">ATCC 50177 / NandII</strain>
    </source>
</reference>